<proteinExistence type="predicted"/>
<dbReference type="PANTHER" id="PTHR37294:SF1">
    <property type="entry name" value="3'-5' EXORIBONUCLEASE YHAM"/>
    <property type="match status" value="1"/>
</dbReference>
<protein>
    <submittedName>
        <fullName evidence="3">HD domain-containing protein</fullName>
    </submittedName>
</protein>
<gene>
    <name evidence="3" type="ORF">KAK10_02090</name>
</gene>
<dbReference type="CDD" id="cd04492">
    <property type="entry name" value="YhaM_OBF_like"/>
    <property type="match status" value="1"/>
</dbReference>
<comment type="caution">
    <text evidence="3">The sequence shown here is derived from an EMBL/GenBank/DDBJ whole genome shotgun (WGS) entry which is preliminary data.</text>
</comment>
<dbReference type="EMBL" id="JAGMVS010000038">
    <property type="protein sequence ID" value="MCM2436722.1"/>
    <property type="molecule type" value="Genomic_DNA"/>
</dbReference>
<evidence type="ECO:0000313" key="4">
    <source>
        <dbReference type="Proteomes" id="UP001057481"/>
    </source>
</evidence>
<keyword evidence="1" id="KW-0378">Hydrolase</keyword>
<name>A0ABT0VFV1_9LACO</name>
<feature type="domain" description="HD" evidence="2">
    <location>
        <begin position="163"/>
        <end position="280"/>
    </location>
</feature>
<dbReference type="PANTHER" id="PTHR37294">
    <property type="entry name" value="3'-5' EXORIBONUCLEASE YHAM"/>
    <property type="match status" value="1"/>
</dbReference>
<dbReference type="Gene3D" id="1.10.3210.10">
    <property type="entry name" value="Hypothetical protein af1432"/>
    <property type="match status" value="1"/>
</dbReference>
<dbReference type="CDD" id="cd00077">
    <property type="entry name" value="HDc"/>
    <property type="match status" value="1"/>
</dbReference>
<accession>A0ABT0VFV1</accession>
<dbReference type="InterPro" id="IPR003607">
    <property type="entry name" value="HD/PDEase_dom"/>
</dbReference>
<evidence type="ECO:0000259" key="2">
    <source>
        <dbReference type="Pfam" id="PF01966"/>
    </source>
</evidence>
<organism evidence="3 4">
    <name type="scientific">Periweissella beninensis</name>
    <dbReference type="NCBI Taxonomy" id="504936"/>
    <lineage>
        <taxon>Bacteria</taxon>
        <taxon>Bacillati</taxon>
        <taxon>Bacillota</taxon>
        <taxon>Bacilli</taxon>
        <taxon>Lactobacillales</taxon>
        <taxon>Lactobacillaceae</taxon>
        <taxon>Periweissella</taxon>
    </lineage>
</organism>
<dbReference type="InterPro" id="IPR050798">
    <property type="entry name" value="YhaM_exoribonuc/phosphodiest"/>
</dbReference>
<reference evidence="3" key="1">
    <citation type="submission" date="2021-04" db="EMBL/GenBank/DDBJ databases">
        <title>Taxonomic assessment of Weissella genus.</title>
        <authorList>
            <person name="Fanelli F."/>
            <person name="Chieffi D."/>
            <person name="Dell'Aquila A."/>
            <person name="Gyu-Sung C."/>
            <person name="Franz C.M.A.P."/>
            <person name="Fusco V."/>
        </authorList>
    </citation>
    <scope>NUCLEOTIDE SEQUENCE</scope>
    <source>
        <strain evidence="3">LMG 25373</strain>
    </source>
</reference>
<keyword evidence="4" id="KW-1185">Reference proteome</keyword>
<dbReference type="Pfam" id="PF01966">
    <property type="entry name" value="HD"/>
    <property type="match status" value="1"/>
</dbReference>
<dbReference type="SUPFAM" id="SSF109604">
    <property type="entry name" value="HD-domain/PDEase-like"/>
    <property type="match status" value="1"/>
</dbReference>
<dbReference type="Proteomes" id="UP001057481">
    <property type="component" value="Unassembled WGS sequence"/>
</dbReference>
<dbReference type="InterPro" id="IPR006674">
    <property type="entry name" value="HD_domain"/>
</dbReference>
<dbReference type="RefSeq" id="WP_205143164.1">
    <property type="nucleotide sequence ID" value="NZ_JAFBDN010000003.1"/>
</dbReference>
<evidence type="ECO:0000313" key="3">
    <source>
        <dbReference type="EMBL" id="MCM2436722.1"/>
    </source>
</evidence>
<sequence length="316" mass="35318">MAQKLYDFKLDERMELNVLIKSADIRVAKNGNQYIALVLADTSGEMPGMLWEANANQIKLFSAGTIVHMQAVRQVYQGKPQLKVLNLALVDEQLQLTANDFVQTAPMQKQKMVDEVSQLLFQITNPTWARIVRYLLQKHETTFYEFPAAKTNHHAFSGGLAFHTLSIVHLAQNVSKQYPHVNESLLLAGALLHDLGKTIELSGSIATTYTTAGNLIGHITLIDEEIVLAAQALQLDIYSEDLLVLRHVVLAHHGLLEYGSPVRPMILEGQILHQLDELDASIQMFDNAVAHTEPGKFSERIYGLSGRMVYHPTTKE</sequence>
<evidence type="ECO:0000256" key="1">
    <source>
        <dbReference type="ARBA" id="ARBA00022801"/>
    </source>
</evidence>